<evidence type="ECO:0000313" key="3">
    <source>
        <dbReference type="EMBL" id="GAA3948366.1"/>
    </source>
</evidence>
<reference evidence="4" key="1">
    <citation type="journal article" date="2019" name="Int. J. Syst. Evol. Microbiol.">
        <title>The Global Catalogue of Microorganisms (GCM) 10K type strain sequencing project: providing services to taxonomists for standard genome sequencing and annotation.</title>
        <authorList>
            <consortium name="The Broad Institute Genomics Platform"/>
            <consortium name="The Broad Institute Genome Sequencing Center for Infectious Disease"/>
            <person name="Wu L."/>
            <person name="Ma J."/>
        </authorList>
    </citation>
    <scope>NUCLEOTIDE SEQUENCE [LARGE SCALE GENOMIC DNA]</scope>
    <source>
        <strain evidence="4">JCM 17024</strain>
    </source>
</reference>
<evidence type="ECO:0000256" key="1">
    <source>
        <dbReference type="ARBA" id="ARBA00022723"/>
    </source>
</evidence>
<dbReference type="EMBL" id="BAABCP010000002">
    <property type="protein sequence ID" value="GAA3948366.1"/>
    <property type="molecule type" value="Genomic_DNA"/>
</dbReference>
<comment type="caution">
    <text evidence="3">The sequence shown here is derived from an EMBL/GenBank/DDBJ whole genome shotgun (WGS) entry which is preliminary data.</text>
</comment>
<dbReference type="PANTHER" id="PTHR11820:SF7">
    <property type="entry name" value="ACYLPYRUVASE FAHD1, MITOCHONDRIAL"/>
    <property type="match status" value="1"/>
</dbReference>
<name>A0ABP7NM34_9MICO</name>
<dbReference type="SUPFAM" id="SSF56529">
    <property type="entry name" value="FAH"/>
    <property type="match status" value="1"/>
</dbReference>
<organism evidence="3 4">
    <name type="scientific">Microbacterium soli</name>
    <dbReference type="NCBI Taxonomy" id="446075"/>
    <lineage>
        <taxon>Bacteria</taxon>
        <taxon>Bacillati</taxon>
        <taxon>Actinomycetota</taxon>
        <taxon>Actinomycetes</taxon>
        <taxon>Micrococcales</taxon>
        <taxon>Microbacteriaceae</taxon>
        <taxon>Microbacterium</taxon>
    </lineage>
</organism>
<feature type="domain" description="Fumarylacetoacetase-like C-terminal" evidence="2">
    <location>
        <begin position="75"/>
        <end position="286"/>
    </location>
</feature>
<dbReference type="Gene3D" id="3.90.850.10">
    <property type="entry name" value="Fumarylacetoacetase-like, C-terminal domain"/>
    <property type="match status" value="1"/>
</dbReference>
<evidence type="ECO:0000313" key="4">
    <source>
        <dbReference type="Proteomes" id="UP001501591"/>
    </source>
</evidence>
<dbReference type="Proteomes" id="UP001501591">
    <property type="component" value="Unassembled WGS sequence"/>
</dbReference>
<dbReference type="PANTHER" id="PTHR11820">
    <property type="entry name" value="ACYLPYRUVASE"/>
    <property type="match status" value="1"/>
</dbReference>
<dbReference type="Pfam" id="PF01557">
    <property type="entry name" value="FAA_hydrolase"/>
    <property type="match status" value="1"/>
</dbReference>
<proteinExistence type="predicted"/>
<sequence length="290" mass="31723">MRLATISQDGQPTAALVTDHGVAPVSALRGRDAAHTVRDIIRHPLQDAEVRLLSAQARELGDIEWLPPVIPPKNIFCVGKNYLEHVREGAKAEGVPAKVPEHPIWFTKAHTALTGHRQPILLDHDLTDHLDYEAELAVVIGRPTFRVSVEDALSHVFGYTLLNDITARNIQQQRNQWFLGKSANTYAPCGPWIVTADEVPDPQKLRITSAVNGEERQNGVTRDMLFSVAELISDLSRSITLEPGDIIATGTPQGVAWGMDAPRYLEVGDNVSVDIVGLGQLQNPVVAATR</sequence>
<protein>
    <recommendedName>
        <fullName evidence="2">Fumarylacetoacetase-like C-terminal domain-containing protein</fullName>
    </recommendedName>
</protein>
<evidence type="ECO:0000259" key="2">
    <source>
        <dbReference type="Pfam" id="PF01557"/>
    </source>
</evidence>
<dbReference type="InterPro" id="IPR036663">
    <property type="entry name" value="Fumarylacetoacetase_C_sf"/>
</dbReference>
<accession>A0ABP7NM34</accession>
<gene>
    <name evidence="3" type="ORF">GCM10022383_27650</name>
</gene>
<dbReference type="InterPro" id="IPR011234">
    <property type="entry name" value="Fumarylacetoacetase-like_C"/>
</dbReference>
<keyword evidence="1" id="KW-0479">Metal-binding</keyword>
<dbReference type="RefSeq" id="WP_344820292.1">
    <property type="nucleotide sequence ID" value="NZ_BAABCP010000002.1"/>
</dbReference>
<keyword evidence="4" id="KW-1185">Reference proteome</keyword>